<dbReference type="AlphaFoldDB" id="A0A397ITE1"/>
<keyword evidence="3" id="KW-1185">Reference proteome</keyword>
<organism evidence="2 3">
    <name type="scientific">Diversispora epigaea</name>
    <dbReference type="NCBI Taxonomy" id="1348612"/>
    <lineage>
        <taxon>Eukaryota</taxon>
        <taxon>Fungi</taxon>
        <taxon>Fungi incertae sedis</taxon>
        <taxon>Mucoromycota</taxon>
        <taxon>Glomeromycotina</taxon>
        <taxon>Glomeromycetes</taxon>
        <taxon>Diversisporales</taxon>
        <taxon>Diversisporaceae</taxon>
        <taxon>Diversispora</taxon>
    </lineage>
</organism>
<feature type="region of interest" description="Disordered" evidence="1">
    <location>
        <begin position="140"/>
        <end position="218"/>
    </location>
</feature>
<name>A0A397ITE1_9GLOM</name>
<sequence length="581" mass="68978">MTAILRSNKYLQFFIPENFEGVNDYFKDVKAQNWKLKHYLNYRLENEEEILTWTEIYKDWKDSLEIITKNNYKNVPGCICSFCKDLLDIDTFEGSSVLRGCIEWYNDLYDRRFDLKFADRIQLLETTIFSSQKISELLRTSSKNRRLQGDNEAGPSEKRSRRDKNDQENEETEDIPEMVQKKQRPDDEKGILTPRKKVNCVDASSPDKSENDSIFQENGNGYNEGSYLQQQTLNEFSPLSILKQYCTKKNTSPYDPAHSFILDLSPTSKIRNEFSHEQWFELSKRPDAVKKTSHHEIEPFIVHLFQNNMDLSQARLKWDELQKVDTPEYKNELSYNRDEWKKIRWWIHRVVGQFLDAFESFRNPLENYCNERQWTGNYIIPLIEGILKLNGRCLVPWGEVAVLATQHRRNNDKDINIEKVTRSHLADFLCRYERNEIVCGLICGGPHAYDLTKYASDQFNLPRMMKDMLDDLLLKFYYANHKLYTIGIQVYMTEIQVYMMEKREIYFFHHLKSFDLPISFSSYNSLKYALRTMWNIRGLVNSLIQEFDIILDDNDGFRTPPLRVLYDMKTQITPPKQPKKK</sequence>
<evidence type="ECO:0000313" key="2">
    <source>
        <dbReference type="EMBL" id="RHZ79259.1"/>
    </source>
</evidence>
<feature type="compositionally biased region" description="Basic and acidic residues" evidence="1">
    <location>
        <begin position="155"/>
        <end position="167"/>
    </location>
</feature>
<protein>
    <submittedName>
        <fullName evidence="2">Uncharacterized protein</fullName>
    </submittedName>
</protein>
<comment type="caution">
    <text evidence="2">The sequence shown here is derived from an EMBL/GenBank/DDBJ whole genome shotgun (WGS) entry which is preliminary data.</text>
</comment>
<reference evidence="2 3" key="1">
    <citation type="submission" date="2018-08" db="EMBL/GenBank/DDBJ databases">
        <title>Genome and evolution of the arbuscular mycorrhizal fungus Diversispora epigaea (formerly Glomus versiforme) and its bacterial endosymbionts.</title>
        <authorList>
            <person name="Sun X."/>
            <person name="Fei Z."/>
            <person name="Harrison M."/>
        </authorList>
    </citation>
    <scope>NUCLEOTIDE SEQUENCE [LARGE SCALE GENOMIC DNA]</scope>
    <source>
        <strain evidence="2 3">IT104</strain>
    </source>
</reference>
<dbReference type="EMBL" id="PQFF01000141">
    <property type="protein sequence ID" value="RHZ79259.1"/>
    <property type="molecule type" value="Genomic_DNA"/>
</dbReference>
<proteinExistence type="predicted"/>
<feature type="compositionally biased region" description="Basic and acidic residues" evidence="1">
    <location>
        <begin position="179"/>
        <end position="190"/>
    </location>
</feature>
<gene>
    <name evidence="2" type="ORF">Glove_150g88</name>
</gene>
<accession>A0A397ITE1</accession>
<evidence type="ECO:0000256" key="1">
    <source>
        <dbReference type="SAM" id="MobiDB-lite"/>
    </source>
</evidence>
<dbReference type="OrthoDB" id="2430144at2759"/>
<dbReference type="Proteomes" id="UP000266861">
    <property type="component" value="Unassembled WGS sequence"/>
</dbReference>
<evidence type="ECO:0000313" key="3">
    <source>
        <dbReference type="Proteomes" id="UP000266861"/>
    </source>
</evidence>